<dbReference type="InterPro" id="IPR036888">
    <property type="entry name" value="DNA_integrity_DisA_N_sf"/>
</dbReference>
<dbReference type="InterPro" id="IPR003390">
    <property type="entry name" value="DNA_integrity_scan_DisA_N"/>
</dbReference>
<evidence type="ECO:0000259" key="1">
    <source>
        <dbReference type="PROSITE" id="PS51794"/>
    </source>
</evidence>
<dbReference type="Pfam" id="PF21750">
    <property type="entry name" value="DACNH"/>
    <property type="match status" value="1"/>
</dbReference>
<dbReference type="Gene3D" id="3.40.1700.10">
    <property type="entry name" value="DNA integrity scanning protein, DisA, N-terminal domain"/>
    <property type="match status" value="1"/>
</dbReference>
<sequence>MEKKILNFDKVLEHIMMNNINEMLHGNDGKWIGENLELDRYLLMRSQEFLYLLFNKIGVSEKPTASIIYFRKRGINDRREGKKEDEIYSTQAIYTKDKEVFEKRDEKVIDTLNYLHPKEHRLFIMDLAKDYIDKFKIISKEVYYLFVINYQYKNRYGGTPSYGLEEGLVTVFGLSKENSKELKNSFFIEVLRLIRDEKFIENPRNEIIDSLLVRAGNIVLNDKIYKRFLNDIEKDIELEMNINLFDLLHNISLLKYESGENSGSILFCLRNIMLRNKLMLAEPIPLTHYGSVTSIRKLLEITGDEVSLLCDGKYIFGIGLRNVKQKHPKKSFIIEFNGQGKWDVVTNMGKKVMSVANRIPSIPKTSVNEAMFAKQFENTFESSEYQNVWRFINIAKEQQHGTMVVVTKEAKSESKRLCNQSFLIKKTKNVRESMIKGVTSIDGAILMDEAGTCHAIGVILDGIADQKIGTNSRGARYNSALRYLNYNKKNNIPCLIAIVSE</sequence>
<accession>A0A9X8ZEX4</accession>
<evidence type="ECO:0000313" key="2">
    <source>
        <dbReference type="EMBL" id="TKH09187.1"/>
    </source>
</evidence>
<feature type="domain" description="DAC" evidence="1">
    <location>
        <begin position="369"/>
        <end position="501"/>
    </location>
</feature>
<dbReference type="Proteomes" id="UP000309170">
    <property type="component" value="Unassembled WGS sequence"/>
</dbReference>
<dbReference type="EMBL" id="SZNT01000293">
    <property type="protein sequence ID" value="TKH09187.1"/>
    <property type="molecule type" value="Genomic_DNA"/>
</dbReference>
<name>A0A9X8ZEX4_9BACI</name>
<dbReference type="InterPro" id="IPR048555">
    <property type="entry name" value="DACNH"/>
</dbReference>
<proteinExistence type="predicted"/>
<feature type="non-terminal residue" evidence="2">
    <location>
        <position position="501"/>
    </location>
</feature>
<dbReference type="AlphaFoldDB" id="A0A9X8ZEX4"/>
<protein>
    <recommendedName>
        <fullName evidence="1">DAC domain-containing protein</fullName>
    </recommendedName>
</protein>
<reference evidence="2 3" key="1">
    <citation type="journal article" date="2019" name="Environ. Microbiol.">
        <title>An active ?-lactamase is a part of an orchestrated cell wall stress resistance network of Bacillus subtilis and related rhizosphere species.</title>
        <authorList>
            <person name="Bucher T."/>
            <person name="Keren-Paz A."/>
            <person name="Hausser J."/>
            <person name="Olender T."/>
            <person name="Cytryn E."/>
            <person name="Kolodkin-Gal I."/>
        </authorList>
    </citation>
    <scope>NUCLEOTIDE SEQUENCE [LARGE SCALE GENOMIC DNA]</scope>
    <source>
        <strain evidence="2 3">I4</strain>
    </source>
</reference>
<gene>
    <name evidence="2" type="ORF">FC678_18105</name>
</gene>
<organism evidence="2 3">
    <name type="scientific">Peribacillus simplex</name>
    <dbReference type="NCBI Taxonomy" id="1478"/>
    <lineage>
        <taxon>Bacteria</taxon>
        <taxon>Bacillati</taxon>
        <taxon>Bacillota</taxon>
        <taxon>Bacilli</taxon>
        <taxon>Bacillales</taxon>
        <taxon>Bacillaceae</taxon>
        <taxon>Peribacillus</taxon>
    </lineage>
</organism>
<dbReference type="SUPFAM" id="SSF143597">
    <property type="entry name" value="YojJ-like"/>
    <property type="match status" value="1"/>
</dbReference>
<comment type="caution">
    <text evidence="2">The sequence shown here is derived from an EMBL/GenBank/DDBJ whole genome shotgun (WGS) entry which is preliminary data.</text>
</comment>
<dbReference type="PROSITE" id="PS51794">
    <property type="entry name" value="DAC"/>
    <property type="match status" value="1"/>
</dbReference>
<evidence type="ECO:0000313" key="3">
    <source>
        <dbReference type="Proteomes" id="UP000309170"/>
    </source>
</evidence>